<accession>E2B627</accession>
<dbReference type="InParanoid" id="E2B627"/>
<keyword evidence="2" id="KW-1185">Reference proteome</keyword>
<protein>
    <submittedName>
        <fullName evidence="1">Uncharacterized protein</fullName>
    </submittedName>
</protein>
<dbReference type="EMBL" id="GL445910">
    <property type="protein sequence ID" value="EFN88853.1"/>
    <property type="molecule type" value="Genomic_DNA"/>
</dbReference>
<dbReference type="Proteomes" id="UP000008237">
    <property type="component" value="Unassembled WGS sequence"/>
</dbReference>
<evidence type="ECO:0000313" key="1">
    <source>
        <dbReference type="EMBL" id="EFN88853.1"/>
    </source>
</evidence>
<dbReference type="OrthoDB" id="7552645at2759"/>
<evidence type="ECO:0000313" key="2">
    <source>
        <dbReference type="Proteomes" id="UP000008237"/>
    </source>
</evidence>
<gene>
    <name evidence="1" type="ORF">EAI_04698</name>
</gene>
<name>E2B627_HARSA</name>
<reference evidence="1 2" key="1">
    <citation type="journal article" date="2010" name="Science">
        <title>Genomic comparison of the ants Camponotus floridanus and Harpegnathos saltator.</title>
        <authorList>
            <person name="Bonasio R."/>
            <person name="Zhang G."/>
            <person name="Ye C."/>
            <person name="Mutti N.S."/>
            <person name="Fang X."/>
            <person name="Qin N."/>
            <person name="Donahue G."/>
            <person name="Yang P."/>
            <person name="Li Q."/>
            <person name="Li C."/>
            <person name="Zhang P."/>
            <person name="Huang Z."/>
            <person name="Berger S.L."/>
            <person name="Reinberg D."/>
            <person name="Wang J."/>
            <person name="Liebig J."/>
        </authorList>
    </citation>
    <scope>NUCLEOTIDE SEQUENCE [LARGE SCALE GENOMIC DNA]</scope>
    <source>
        <strain evidence="1 2">R22 G/1</strain>
    </source>
</reference>
<proteinExistence type="predicted"/>
<sequence length="100" mass="11602">MSDVEVNAVQANYYTPVQHADEDEDHPRWKQNDEYFEEPPCKMERKNIPEPCHATRCILGRRYALTATSHKYLEIGLNVQSRLPVVEIVLGDNRGNELFT</sequence>
<organism evidence="2">
    <name type="scientific">Harpegnathos saltator</name>
    <name type="common">Jerdon's jumping ant</name>
    <dbReference type="NCBI Taxonomy" id="610380"/>
    <lineage>
        <taxon>Eukaryota</taxon>
        <taxon>Metazoa</taxon>
        <taxon>Ecdysozoa</taxon>
        <taxon>Arthropoda</taxon>
        <taxon>Hexapoda</taxon>
        <taxon>Insecta</taxon>
        <taxon>Pterygota</taxon>
        <taxon>Neoptera</taxon>
        <taxon>Endopterygota</taxon>
        <taxon>Hymenoptera</taxon>
        <taxon>Apocrita</taxon>
        <taxon>Aculeata</taxon>
        <taxon>Formicoidea</taxon>
        <taxon>Formicidae</taxon>
        <taxon>Ponerinae</taxon>
        <taxon>Ponerini</taxon>
        <taxon>Harpegnathos</taxon>
    </lineage>
</organism>
<dbReference type="AlphaFoldDB" id="E2B627"/>